<dbReference type="EMBL" id="FWFK01000002">
    <property type="protein sequence ID" value="SLN29083.1"/>
    <property type="molecule type" value="Genomic_DNA"/>
</dbReference>
<dbReference type="InterPro" id="IPR003772">
    <property type="entry name" value="YceD"/>
</dbReference>
<evidence type="ECO:0008006" key="4">
    <source>
        <dbReference type="Google" id="ProtNLM"/>
    </source>
</evidence>
<dbReference type="Pfam" id="PF02620">
    <property type="entry name" value="YceD"/>
    <property type="match status" value="1"/>
</dbReference>
<evidence type="ECO:0000313" key="3">
    <source>
        <dbReference type="Proteomes" id="UP000193570"/>
    </source>
</evidence>
<feature type="region of interest" description="Disordered" evidence="1">
    <location>
        <begin position="142"/>
        <end position="164"/>
    </location>
</feature>
<sequence>MTASPGPFRTADLSPSRRTAFSVVPDADGRAALAESLGLRGVRKLSFSGEIVPAGAQGFRLEGQLGATLVQDCVVTLAPVTTRIDTVVRREFRPEARMETPEAGSEVEMPEDDTVEALGAEIAPETVMREALMLEIPDYPRSPEAEFAGATAEPEGAAPITDADVKPFAGLAALRDRMNDDTQD</sequence>
<reference evidence="2 3" key="1">
    <citation type="submission" date="2017-03" db="EMBL/GenBank/DDBJ databases">
        <authorList>
            <person name="Afonso C.L."/>
            <person name="Miller P.J."/>
            <person name="Scott M.A."/>
            <person name="Spackman E."/>
            <person name="Goraichik I."/>
            <person name="Dimitrov K.M."/>
            <person name="Suarez D.L."/>
            <person name="Swayne D.E."/>
        </authorList>
    </citation>
    <scope>NUCLEOTIDE SEQUENCE [LARGE SCALE GENOMIC DNA]</scope>
    <source>
        <strain evidence="2 3">CECT 8625</strain>
    </source>
</reference>
<organism evidence="2 3">
    <name type="scientific">Roseivivax jejudonensis</name>
    <dbReference type="NCBI Taxonomy" id="1529041"/>
    <lineage>
        <taxon>Bacteria</taxon>
        <taxon>Pseudomonadati</taxon>
        <taxon>Pseudomonadota</taxon>
        <taxon>Alphaproteobacteria</taxon>
        <taxon>Rhodobacterales</taxon>
        <taxon>Roseobacteraceae</taxon>
        <taxon>Roseivivax</taxon>
    </lineage>
</organism>
<feature type="compositionally biased region" description="Low complexity" evidence="1">
    <location>
        <begin position="145"/>
        <end position="159"/>
    </location>
</feature>
<dbReference type="Proteomes" id="UP000193570">
    <property type="component" value="Unassembled WGS sequence"/>
</dbReference>
<accession>A0A1X6YRA5</accession>
<gene>
    <name evidence="2" type="ORF">ROJ8625_01238</name>
</gene>
<evidence type="ECO:0000256" key="1">
    <source>
        <dbReference type="SAM" id="MobiDB-lite"/>
    </source>
</evidence>
<proteinExistence type="predicted"/>
<dbReference type="AlphaFoldDB" id="A0A1X6YRA5"/>
<name>A0A1X6YRA5_9RHOB</name>
<dbReference type="OrthoDB" id="8443793at2"/>
<keyword evidence="3" id="KW-1185">Reference proteome</keyword>
<evidence type="ECO:0000313" key="2">
    <source>
        <dbReference type="EMBL" id="SLN29083.1"/>
    </source>
</evidence>
<dbReference type="RefSeq" id="WP_085790992.1">
    <property type="nucleotide sequence ID" value="NZ_FWFK01000002.1"/>
</dbReference>
<protein>
    <recommendedName>
        <fullName evidence="4">DUF177 domain-containing protein</fullName>
    </recommendedName>
</protein>